<proteinExistence type="inferred from homology"/>
<dbReference type="AlphaFoldDB" id="I3TET0"/>
<feature type="transmembrane region" description="Helical" evidence="5">
    <location>
        <begin position="161"/>
        <end position="183"/>
    </location>
</feature>
<dbReference type="RefSeq" id="WP_014737518.1">
    <property type="nucleotide sequence ID" value="NC_017954.1"/>
</dbReference>
<dbReference type="InterPro" id="IPR002781">
    <property type="entry name" value="TM_pro_TauE-like"/>
</dbReference>
<dbReference type="HOGENOM" id="CLU_045498_5_0_2"/>
<keyword evidence="5" id="KW-1003">Cell membrane</keyword>
<evidence type="ECO:0000256" key="3">
    <source>
        <dbReference type="ARBA" id="ARBA00022989"/>
    </source>
</evidence>
<dbReference type="Pfam" id="PF01925">
    <property type="entry name" value="TauE"/>
    <property type="match status" value="1"/>
</dbReference>
<feature type="transmembrane region" description="Helical" evidence="5">
    <location>
        <begin position="110"/>
        <end position="127"/>
    </location>
</feature>
<dbReference type="EMBL" id="CP003531">
    <property type="protein sequence ID" value="AFK51268.1"/>
    <property type="molecule type" value="Genomic_DNA"/>
</dbReference>
<keyword evidence="7" id="KW-1185">Reference proteome</keyword>
<evidence type="ECO:0000313" key="6">
    <source>
        <dbReference type="EMBL" id="AFK51268.1"/>
    </source>
</evidence>
<evidence type="ECO:0000256" key="5">
    <source>
        <dbReference type="RuleBase" id="RU363041"/>
    </source>
</evidence>
<feature type="transmembrane region" description="Helical" evidence="5">
    <location>
        <begin position="12"/>
        <end position="38"/>
    </location>
</feature>
<dbReference type="KEGG" id="thg:TCELL_0844"/>
<feature type="transmembrane region" description="Helical" evidence="5">
    <location>
        <begin position="223"/>
        <end position="242"/>
    </location>
</feature>
<dbReference type="PANTHER" id="PTHR43701:SF2">
    <property type="entry name" value="MEMBRANE TRANSPORTER PROTEIN YJNA-RELATED"/>
    <property type="match status" value="1"/>
</dbReference>
<name>I3TET0_THEC1</name>
<accession>I3TET0</accession>
<feature type="transmembrane region" description="Helical" evidence="5">
    <location>
        <begin position="50"/>
        <end position="70"/>
    </location>
</feature>
<dbReference type="OrthoDB" id="12267at2157"/>
<comment type="subcellular location">
    <subcellularLocation>
        <location evidence="5">Cell membrane</location>
        <topology evidence="5">Multi-pass membrane protein</topology>
    </subcellularLocation>
    <subcellularLocation>
        <location evidence="1">Membrane</location>
        <topology evidence="1">Multi-pass membrane protein</topology>
    </subcellularLocation>
</comment>
<evidence type="ECO:0000256" key="1">
    <source>
        <dbReference type="ARBA" id="ARBA00004141"/>
    </source>
</evidence>
<gene>
    <name evidence="6" type="ordered locus">TCELL_0844</name>
</gene>
<sequence length="277" mass="28757">MTLVSLYQVLASLVSGLIVGFSLGLIGGGGSILAVPLLLYFVGLENAPDAAHVAIGTTALAVGVNAYINSFMQLRKKNVSPCIGLVFAGVGLFGSLTGAYLGRITPGKSLLTYFAIAMITLGVYMAARREAPRAGTIHEVDRVVKAFEECRRITKGTTVKVGFFGFLVGLLSGYFGIGGGFLIVPSLMFSAGLCITRAIGTSLISVGTFGVASGVEYALTGHVIPSIAFLYVLGGVVGGYLGTNLSVKAPRDKLRVLYGLITVSVGFYMLAKVQGLI</sequence>
<dbReference type="GO" id="GO:0005886">
    <property type="term" value="C:plasma membrane"/>
    <property type="evidence" value="ECO:0007669"/>
    <property type="project" value="UniProtKB-SubCell"/>
</dbReference>
<protein>
    <recommendedName>
        <fullName evidence="5">Probable membrane transporter protein</fullName>
    </recommendedName>
</protein>
<dbReference type="Proteomes" id="UP000005270">
    <property type="component" value="Chromosome"/>
</dbReference>
<organism evidence="6 7">
    <name type="scientific">Thermogladius calderae (strain DSM 22663 / VKM B-2946 / 1633)</name>
    <dbReference type="NCBI Taxonomy" id="1184251"/>
    <lineage>
        <taxon>Archaea</taxon>
        <taxon>Thermoproteota</taxon>
        <taxon>Thermoprotei</taxon>
        <taxon>Desulfurococcales</taxon>
        <taxon>Desulfurococcaceae</taxon>
        <taxon>Thermogladius</taxon>
    </lineage>
</organism>
<evidence type="ECO:0000256" key="2">
    <source>
        <dbReference type="ARBA" id="ARBA00022692"/>
    </source>
</evidence>
<keyword evidence="2 5" id="KW-0812">Transmembrane</keyword>
<evidence type="ECO:0000313" key="7">
    <source>
        <dbReference type="Proteomes" id="UP000005270"/>
    </source>
</evidence>
<dbReference type="eggNOG" id="arCOG02050">
    <property type="taxonomic scope" value="Archaea"/>
</dbReference>
<dbReference type="STRING" id="1184251.TCELL_0844"/>
<keyword evidence="4 5" id="KW-0472">Membrane</keyword>
<dbReference type="InParanoid" id="I3TET0"/>
<dbReference type="InterPro" id="IPR051598">
    <property type="entry name" value="TSUP/Inactive_protease-like"/>
</dbReference>
<reference evidence="6 7" key="1">
    <citation type="journal article" date="2012" name="J. Bacteriol.">
        <title>Complete genome sequence of the hyperthermophilic cellulolytic Crenarchaeon 'Thermogladius cellulolyticus' 1633.</title>
        <authorList>
            <person name="Mardanov A.V."/>
            <person name="Kochetkova T.V."/>
            <person name="Beletsky A.V."/>
            <person name="Bonch-Osmolovskaya E.A."/>
            <person name="Ravin N.V."/>
            <person name="Skryabin K.G."/>
        </authorList>
    </citation>
    <scope>NUCLEOTIDE SEQUENCE [LARGE SCALE GENOMIC DNA]</scope>
    <source>
        <strain evidence="7">DSM 22663 / VKM B-2946 / 1633</strain>
    </source>
</reference>
<keyword evidence="3 5" id="KW-1133">Transmembrane helix</keyword>
<comment type="similarity">
    <text evidence="5">Belongs to the 4-toluene sulfonate uptake permease (TSUP) (TC 2.A.102) family.</text>
</comment>
<feature type="transmembrane region" description="Helical" evidence="5">
    <location>
        <begin position="254"/>
        <end position="271"/>
    </location>
</feature>
<dbReference type="GeneID" id="13013161"/>
<dbReference type="PANTHER" id="PTHR43701">
    <property type="entry name" value="MEMBRANE TRANSPORTER PROTEIN MJ0441-RELATED"/>
    <property type="match status" value="1"/>
</dbReference>
<evidence type="ECO:0000256" key="4">
    <source>
        <dbReference type="ARBA" id="ARBA00023136"/>
    </source>
</evidence>
<feature type="transmembrane region" description="Helical" evidence="5">
    <location>
        <begin position="82"/>
        <end position="104"/>
    </location>
</feature>